<dbReference type="SUPFAM" id="SSF52540">
    <property type="entry name" value="P-loop containing nucleoside triphosphate hydrolases"/>
    <property type="match status" value="1"/>
</dbReference>
<keyword evidence="1" id="KW-0547">Nucleotide-binding</keyword>
<gene>
    <name evidence="4" type="ORF">H9804_10060</name>
</gene>
<dbReference type="InterPro" id="IPR003593">
    <property type="entry name" value="AAA+_ATPase"/>
</dbReference>
<dbReference type="SMART" id="SM00382">
    <property type="entry name" value="AAA"/>
    <property type="match status" value="1"/>
</dbReference>
<dbReference type="Pfam" id="PF00005">
    <property type="entry name" value="ABC_tran"/>
    <property type="match status" value="1"/>
</dbReference>
<organism evidence="4 5">
    <name type="scientific">Candidatus Mucispirillum faecigallinarum</name>
    <dbReference type="NCBI Taxonomy" id="2838699"/>
    <lineage>
        <taxon>Bacteria</taxon>
        <taxon>Pseudomonadati</taxon>
        <taxon>Deferribacterota</taxon>
        <taxon>Deferribacteres</taxon>
        <taxon>Deferribacterales</taxon>
        <taxon>Mucispirillaceae</taxon>
        <taxon>Mucispirillum</taxon>
    </lineage>
</organism>
<dbReference type="InterPro" id="IPR017871">
    <property type="entry name" value="ABC_transporter-like_CS"/>
</dbReference>
<reference evidence="4" key="2">
    <citation type="submission" date="2021-04" db="EMBL/GenBank/DDBJ databases">
        <authorList>
            <person name="Gilroy R."/>
        </authorList>
    </citation>
    <scope>NUCLEOTIDE SEQUENCE</scope>
    <source>
        <strain evidence="4">ChiW4-1371</strain>
    </source>
</reference>
<dbReference type="InterPro" id="IPR003439">
    <property type="entry name" value="ABC_transporter-like_ATP-bd"/>
</dbReference>
<reference evidence="4" key="1">
    <citation type="journal article" date="2021" name="PeerJ">
        <title>Extensive microbial diversity within the chicken gut microbiome revealed by metagenomics and culture.</title>
        <authorList>
            <person name="Gilroy R."/>
            <person name="Ravi A."/>
            <person name="Getino M."/>
            <person name="Pursley I."/>
            <person name="Horton D.L."/>
            <person name="Alikhan N.F."/>
            <person name="Baker D."/>
            <person name="Gharbi K."/>
            <person name="Hall N."/>
            <person name="Watson M."/>
            <person name="Adriaenssens E.M."/>
            <person name="Foster-Nyarko E."/>
            <person name="Jarju S."/>
            <person name="Secka A."/>
            <person name="Antonio M."/>
            <person name="Oren A."/>
            <person name="Chaudhuri R.R."/>
            <person name="La Ragione R."/>
            <person name="Hildebrand F."/>
            <person name="Pallen M.J."/>
        </authorList>
    </citation>
    <scope>NUCLEOTIDE SEQUENCE</scope>
    <source>
        <strain evidence="4">ChiW4-1371</strain>
    </source>
</reference>
<dbReference type="PROSITE" id="PS00211">
    <property type="entry name" value="ABC_TRANSPORTER_1"/>
    <property type="match status" value="1"/>
</dbReference>
<dbReference type="EMBL" id="DXAQ01000149">
    <property type="protein sequence ID" value="HIZ90278.1"/>
    <property type="molecule type" value="Genomic_DNA"/>
</dbReference>
<comment type="caution">
    <text evidence="4">The sequence shown here is derived from an EMBL/GenBank/DDBJ whole genome shotgun (WGS) entry which is preliminary data.</text>
</comment>
<dbReference type="AlphaFoldDB" id="A0A9D2KDQ4"/>
<dbReference type="CDD" id="cd03230">
    <property type="entry name" value="ABC_DR_subfamily_A"/>
    <property type="match status" value="1"/>
</dbReference>
<evidence type="ECO:0000313" key="4">
    <source>
        <dbReference type="EMBL" id="HIZ90278.1"/>
    </source>
</evidence>
<dbReference type="InterPro" id="IPR027417">
    <property type="entry name" value="P-loop_NTPase"/>
</dbReference>
<evidence type="ECO:0000256" key="1">
    <source>
        <dbReference type="ARBA" id="ARBA00022741"/>
    </source>
</evidence>
<evidence type="ECO:0000259" key="3">
    <source>
        <dbReference type="PROSITE" id="PS50893"/>
    </source>
</evidence>
<dbReference type="GO" id="GO:0016887">
    <property type="term" value="F:ATP hydrolysis activity"/>
    <property type="evidence" value="ECO:0007669"/>
    <property type="project" value="InterPro"/>
</dbReference>
<keyword evidence="2 4" id="KW-0067">ATP-binding</keyword>
<evidence type="ECO:0000313" key="5">
    <source>
        <dbReference type="Proteomes" id="UP000824176"/>
    </source>
</evidence>
<protein>
    <submittedName>
        <fullName evidence="4">ABC transporter ATP-binding protein</fullName>
    </submittedName>
</protein>
<dbReference type="PANTHER" id="PTHR43038">
    <property type="entry name" value="ATP-BINDING CASSETTE, SUB-FAMILY H, MEMBER 1"/>
    <property type="match status" value="1"/>
</dbReference>
<accession>A0A9D2KDQ4</accession>
<dbReference type="PANTHER" id="PTHR43038:SF3">
    <property type="entry name" value="ABC TRANSPORTER G FAMILY MEMBER 20 ISOFORM X1"/>
    <property type="match status" value="1"/>
</dbReference>
<dbReference type="PROSITE" id="PS50893">
    <property type="entry name" value="ABC_TRANSPORTER_2"/>
    <property type="match status" value="1"/>
</dbReference>
<feature type="domain" description="ABC transporter" evidence="3">
    <location>
        <begin position="7"/>
        <end position="236"/>
    </location>
</feature>
<dbReference type="Proteomes" id="UP000824176">
    <property type="component" value="Unassembled WGS sequence"/>
</dbReference>
<dbReference type="Gene3D" id="3.40.50.300">
    <property type="entry name" value="P-loop containing nucleotide triphosphate hydrolases"/>
    <property type="match status" value="1"/>
</dbReference>
<proteinExistence type="predicted"/>
<evidence type="ECO:0000256" key="2">
    <source>
        <dbReference type="ARBA" id="ARBA00022840"/>
    </source>
</evidence>
<sequence length="306" mass="34052">MPKSELIISENLYKSFGDNHALIDFSLSVKQGEISGIVGPDGAGKTTAMRILSTVSLPDKGSLYINGINALSDYRGARKSIGYMSQKFGLYIDMSVEENINFFADLQGVPKSELDDRKKMLLTASGMYQFRSRLAGRLSGGMKQKLALCCALIHEPKILILDEPTNGVDPVSRREFWQILNRFASDGTAIVYATSYLDEAERCNTINLMNKGSIIAGGHLKYLQSLPEIEVLEVKGEKVRNIMNQIPAKYGKVWSFGSVLHVHAPHDRNYAESLKQALNNNYEVNVIPPSLEDIFTYLTYKGDNNE</sequence>
<name>A0A9D2KDQ4_9BACT</name>
<dbReference type="GO" id="GO:0005524">
    <property type="term" value="F:ATP binding"/>
    <property type="evidence" value="ECO:0007669"/>
    <property type="project" value="UniProtKB-KW"/>
</dbReference>